<keyword evidence="8" id="KW-1185">Reference proteome</keyword>
<dbReference type="PANTHER" id="PTHR31548:SF1">
    <property type="entry name" value="LD47387P"/>
    <property type="match status" value="1"/>
</dbReference>
<evidence type="ECO:0000256" key="4">
    <source>
        <dbReference type="ARBA" id="ARBA00022989"/>
    </source>
</evidence>
<dbReference type="PROSITE" id="PS51257">
    <property type="entry name" value="PROKAR_LIPOPROTEIN"/>
    <property type="match status" value="1"/>
</dbReference>
<dbReference type="PANTHER" id="PTHR31548">
    <property type="entry name" value="CLARIN"/>
    <property type="match status" value="1"/>
</dbReference>
<evidence type="ECO:0000256" key="3">
    <source>
        <dbReference type="ARBA" id="ARBA00022692"/>
    </source>
</evidence>
<proteinExistence type="inferred from homology"/>
<feature type="transmembrane region" description="Helical" evidence="6">
    <location>
        <begin position="71"/>
        <end position="100"/>
    </location>
</feature>
<feature type="transmembrane region" description="Helical" evidence="6">
    <location>
        <begin position="162"/>
        <end position="185"/>
    </location>
</feature>
<reference evidence="9" key="1">
    <citation type="submission" date="2017-02" db="UniProtKB">
        <authorList>
            <consortium name="WormBaseParasite"/>
        </authorList>
    </citation>
    <scope>IDENTIFICATION</scope>
</reference>
<dbReference type="EMBL" id="UYSL01002550">
    <property type="protein sequence ID" value="VDL65911.1"/>
    <property type="molecule type" value="Genomic_DNA"/>
</dbReference>
<evidence type="ECO:0000313" key="9">
    <source>
        <dbReference type="WBParaSite" id="NBR_0000232101-mRNA-1"/>
    </source>
</evidence>
<evidence type="ECO:0000256" key="2">
    <source>
        <dbReference type="ARBA" id="ARBA00005787"/>
    </source>
</evidence>
<keyword evidence="4 6" id="KW-1133">Transmembrane helix</keyword>
<name>A0A0N4XIG9_NIPBR</name>
<organism evidence="9">
    <name type="scientific">Nippostrongylus brasiliensis</name>
    <name type="common">Rat hookworm</name>
    <dbReference type="NCBI Taxonomy" id="27835"/>
    <lineage>
        <taxon>Eukaryota</taxon>
        <taxon>Metazoa</taxon>
        <taxon>Ecdysozoa</taxon>
        <taxon>Nematoda</taxon>
        <taxon>Chromadorea</taxon>
        <taxon>Rhabditida</taxon>
        <taxon>Rhabditina</taxon>
        <taxon>Rhabditomorpha</taxon>
        <taxon>Strongyloidea</taxon>
        <taxon>Heligmosomidae</taxon>
        <taxon>Nippostrongylus</taxon>
    </lineage>
</organism>
<dbReference type="InterPro" id="IPR026748">
    <property type="entry name" value="Clarin"/>
</dbReference>
<dbReference type="WBParaSite" id="NBR_0000232101-mRNA-1">
    <property type="protein sequence ID" value="NBR_0000232101-mRNA-1"/>
    <property type="gene ID" value="NBR_0000232101"/>
</dbReference>
<gene>
    <name evidence="7" type="ORF">NBR_LOCUS2322</name>
</gene>
<keyword evidence="5 6" id="KW-0472">Membrane</keyword>
<comment type="similarity">
    <text evidence="2">Belongs to the clarin family.</text>
</comment>
<feature type="transmembrane region" description="Helical" evidence="6">
    <location>
        <begin position="112"/>
        <end position="134"/>
    </location>
</feature>
<sequence length="205" mass="22651">MIEKLGIGYWRSTKFNYSISLAVCSCSTEYWVVSGILDENGLPIRDSGINSGLLSVFDEIQSGVSFYNHVLWIFTLFFIALGILWIIIGVVTALMSSFVADEDSIVAGPIGIYLWSLLALLSLSGSCAIFYILFQTSLQKNLLSPEQIHAGYTTQGLVRLGYSFYIMLGAIVALYFPPLLIFLSSDRGTRTSPRKAMIDPTALLY</sequence>
<evidence type="ECO:0000256" key="1">
    <source>
        <dbReference type="ARBA" id="ARBA00004141"/>
    </source>
</evidence>
<dbReference type="Proteomes" id="UP000271162">
    <property type="component" value="Unassembled WGS sequence"/>
</dbReference>
<evidence type="ECO:0000256" key="5">
    <source>
        <dbReference type="ARBA" id="ARBA00023136"/>
    </source>
</evidence>
<evidence type="ECO:0000313" key="7">
    <source>
        <dbReference type="EMBL" id="VDL65911.1"/>
    </source>
</evidence>
<dbReference type="OMA" id="HLGYSFY"/>
<evidence type="ECO:0000256" key="6">
    <source>
        <dbReference type="SAM" id="Phobius"/>
    </source>
</evidence>
<dbReference type="GO" id="GO:0016020">
    <property type="term" value="C:membrane"/>
    <property type="evidence" value="ECO:0007669"/>
    <property type="project" value="UniProtKB-SubCell"/>
</dbReference>
<evidence type="ECO:0000313" key="8">
    <source>
        <dbReference type="Proteomes" id="UP000271162"/>
    </source>
</evidence>
<protein>
    <submittedName>
        <fullName evidence="9">Transmembrane protein</fullName>
    </submittedName>
</protein>
<reference evidence="7 8" key="2">
    <citation type="submission" date="2018-11" db="EMBL/GenBank/DDBJ databases">
        <authorList>
            <consortium name="Pathogen Informatics"/>
        </authorList>
    </citation>
    <scope>NUCLEOTIDE SEQUENCE [LARGE SCALE GENOMIC DNA]</scope>
</reference>
<keyword evidence="3 6" id="KW-0812">Transmembrane</keyword>
<accession>A0A0N4XIG9</accession>
<comment type="subcellular location">
    <subcellularLocation>
        <location evidence="1">Membrane</location>
        <topology evidence="1">Multi-pass membrane protein</topology>
    </subcellularLocation>
</comment>
<dbReference type="GO" id="GO:0007605">
    <property type="term" value="P:sensory perception of sound"/>
    <property type="evidence" value="ECO:0007669"/>
    <property type="project" value="UniProtKB-ARBA"/>
</dbReference>
<dbReference type="AlphaFoldDB" id="A0A0N4XIG9"/>
<dbReference type="STRING" id="27835.A0A0N4XIG9"/>